<name>A0A1E5LGU7_9BACI</name>
<sequence length="98" mass="11708">MITELACFDIKEDTNKQFEETFQKAEKLIMTAEGYISHSIHRSIEKKSRYYIFVQWDSVGSHMEKFQKSADFQTFVELIGSYIEDSFMEHLEEMKHQI</sequence>
<dbReference type="InterPro" id="IPR011008">
    <property type="entry name" value="Dimeric_a/b-barrel"/>
</dbReference>
<comment type="caution">
    <text evidence="2">The sequence shown here is derived from an EMBL/GenBank/DDBJ whole genome shotgun (WGS) entry which is preliminary data.</text>
</comment>
<gene>
    <name evidence="2" type="ORF">BFG57_12825</name>
</gene>
<dbReference type="Proteomes" id="UP000095209">
    <property type="component" value="Unassembled WGS sequence"/>
</dbReference>
<protein>
    <recommendedName>
        <fullName evidence="1">ABM domain-containing protein</fullName>
    </recommendedName>
</protein>
<dbReference type="Gene3D" id="3.30.70.100">
    <property type="match status" value="1"/>
</dbReference>
<keyword evidence="3" id="KW-1185">Reference proteome</keyword>
<dbReference type="EMBL" id="MJEH01000014">
    <property type="protein sequence ID" value="OEH93276.1"/>
    <property type="molecule type" value="Genomic_DNA"/>
</dbReference>
<proteinExistence type="predicted"/>
<evidence type="ECO:0000259" key="1">
    <source>
        <dbReference type="PROSITE" id="PS51725"/>
    </source>
</evidence>
<reference evidence="2 3" key="1">
    <citation type="submission" date="2016-08" db="EMBL/GenBank/DDBJ databases">
        <title>Genome of Bacillus solimangrovi GH2-4.</title>
        <authorList>
            <person name="Lim S."/>
            <person name="Kim B.-C."/>
        </authorList>
    </citation>
    <scope>NUCLEOTIDE SEQUENCE [LARGE SCALE GENOMIC DNA]</scope>
    <source>
        <strain evidence="2 3">GH2-4</strain>
    </source>
</reference>
<organism evidence="2 3">
    <name type="scientific">Bacillus solimangrovi</name>
    <dbReference type="NCBI Taxonomy" id="1305675"/>
    <lineage>
        <taxon>Bacteria</taxon>
        <taxon>Bacillati</taxon>
        <taxon>Bacillota</taxon>
        <taxon>Bacilli</taxon>
        <taxon>Bacillales</taxon>
        <taxon>Bacillaceae</taxon>
        <taxon>Bacillus</taxon>
    </lineage>
</organism>
<dbReference type="RefSeq" id="WP_069716741.1">
    <property type="nucleotide sequence ID" value="NZ_MJEH01000014.1"/>
</dbReference>
<feature type="domain" description="ABM" evidence="1">
    <location>
        <begin position="2"/>
        <end position="91"/>
    </location>
</feature>
<dbReference type="OrthoDB" id="9798157at2"/>
<dbReference type="SUPFAM" id="SSF54909">
    <property type="entry name" value="Dimeric alpha+beta barrel"/>
    <property type="match status" value="1"/>
</dbReference>
<accession>A0A1E5LGU7</accession>
<dbReference type="AlphaFoldDB" id="A0A1E5LGU7"/>
<evidence type="ECO:0000313" key="2">
    <source>
        <dbReference type="EMBL" id="OEH93276.1"/>
    </source>
</evidence>
<evidence type="ECO:0000313" key="3">
    <source>
        <dbReference type="Proteomes" id="UP000095209"/>
    </source>
</evidence>
<dbReference type="Pfam" id="PF03992">
    <property type="entry name" value="ABM"/>
    <property type="match status" value="1"/>
</dbReference>
<dbReference type="InterPro" id="IPR007138">
    <property type="entry name" value="ABM_dom"/>
</dbReference>
<dbReference type="PROSITE" id="PS51725">
    <property type="entry name" value="ABM"/>
    <property type="match status" value="1"/>
</dbReference>